<dbReference type="Gene3D" id="3.30.420.40">
    <property type="match status" value="1"/>
</dbReference>
<dbReference type="GO" id="GO:0005829">
    <property type="term" value="C:cytosol"/>
    <property type="evidence" value="ECO:0007669"/>
    <property type="project" value="TreeGrafter"/>
</dbReference>
<sequence>MNQYALVTDIGGTNARFALYNLETNKLSAITKVLIAKDDVLLTLIKNYLASQSIIVEMACIAIACPIDDSDVIKMTNNNLSFSRSELIKELNLIKLEVINDFTAVSMSIPKLSKQDLVKIGGDEPDLNYPIAIYGAGTGLGVSHLIKVSERWISLSGEGGHTELPMISDDEDRILVQLRKKFGRVSTERFLSGNGIVNIYQALLQINNQPVEEITPDIIVQKALSHSCPLCLQTLTYFCTFMGRFGGNLALMLNTLGGVYIAGGIVPRFIEFFKASPFRQAFENKGRMSYLVKKVPVYVITHEDPGLFGAGVYLQNCLT</sequence>
<comment type="subcellular location">
    <subcellularLocation>
        <location evidence="7">Cytoplasm</location>
    </subcellularLocation>
</comment>
<dbReference type="OrthoDB" id="9800595at2"/>
<evidence type="ECO:0000313" key="10">
    <source>
        <dbReference type="Proteomes" id="UP000199670"/>
    </source>
</evidence>
<reference evidence="10" key="1">
    <citation type="submission" date="2016-08" db="EMBL/GenBank/DDBJ databases">
        <authorList>
            <person name="Varghese N."/>
            <person name="Submissions Spin"/>
        </authorList>
    </citation>
    <scope>NUCLEOTIDE SEQUENCE [LARGE SCALE GENOMIC DNA]</scope>
    <source>
        <strain evidence="10">R-53248</strain>
    </source>
</reference>
<evidence type="ECO:0000256" key="7">
    <source>
        <dbReference type="HAMAP-Rule" id="MF_00524"/>
    </source>
</evidence>
<dbReference type="Gene3D" id="3.40.367.20">
    <property type="match status" value="1"/>
</dbReference>
<name>A0A1C4CVL8_9GAMM</name>
<protein>
    <recommendedName>
        <fullName evidence="7">Glucokinase</fullName>
        <ecNumber evidence="7">2.7.1.2</ecNumber>
    </recommendedName>
    <alternativeName>
        <fullName evidence="7">Glucose kinase</fullName>
    </alternativeName>
</protein>
<dbReference type="GO" id="GO:0004340">
    <property type="term" value="F:glucokinase activity"/>
    <property type="evidence" value="ECO:0007669"/>
    <property type="project" value="UniProtKB-UniRule"/>
</dbReference>
<keyword evidence="3 7" id="KW-0547">Nucleotide-binding</keyword>
<dbReference type="HAMAP" id="MF_00524">
    <property type="entry name" value="Glucokinase"/>
    <property type="match status" value="1"/>
</dbReference>
<dbReference type="SUPFAM" id="SSF53067">
    <property type="entry name" value="Actin-like ATPase domain"/>
    <property type="match status" value="1"/>
</dbReference>
<evidence type="ECO:0000256" key="8">
    <source>
        <dbReference type="RuleBase" id="RU004046"/>
    </source>
</evidence>
<evidence type="ECO:0000256" key="6">
    <source>
        <dbReference type="ARBA" id="ARBA00023152"/>
    </source>
</evidence>
<dbReference type="CDD" id="cd24008">
    <property type="entry name" value="ASKHA_NBD_GLK"/>
    <property type="match status" value="1"/>
</dbReference>
<evidence type="ECO:0000256" key="2">
    <source>
        <dbReference type="ARBA" id="ARBA00022679"/>
    </source>
</evidence>
<dbReference type="STRING" id="1798182.GA0061081_11134"/>
<dbReference type="GO" id="GO:0005524">
    <property type="term" value="F:ATP binding"/>
    <property type="evidence" value="ECO:0007669"/>
    <property type="project" value="UniProtKB-UniRule"/>
</dbReference>
<comment type="catalytic activity">
    <reaction evidence="7">
        <text>D-glucose + ATP = D-glucose 6-phosphate + ADP + H(+)</text>
        <dbReference type="Rhea" id="RHEA:17825"/>
        <dbReference type="ChEBI" id="CHEBI:4167"/>
        <dbReference type="ChEBI" id="CHEBI:15378"/>
        <dbReference type="ChEBI" id="CHEBI:30616"/>
        <dbReference type="ChEBI" id="CHEBI:61548"/>
        <dbReference type="ChEBI" id="CHEBI:456216"/>
        <dbReference type="EC" id="2.7.1.2"/>
    </reaction>
</comment>
<gene>
    <name evidence="7" type="primary">glk</name>
    <name evidence="9" type="ORF">GA0061081_11134</name>
</gene>
<keyword evidence="2 7" id="KW-0808">Transferase</keyword>
<dbReference type="AlphaFoldDB" id="A0A1C4CVL8"/>
<dbReference type="EC" id="2.7.1.2" evidence="7"/>
<organism evidence="9 10">
    <name type="scientific">Gilliamella bombicola</name>
    <dbReference type="NCBI Taxonomy" id="1798182"/>
    <lineage>
        <taxon>Bacteria</taxon>
        <taxon>Pseudomonadati</taxon>
        <taxon>Pseudomonadota</taxon>
        <taxon>Gammaproteobacteria</taxon>
        <taxon>Orbales</taxon>
        <taxon>Orbaceae</taxon>
        <taxon>Gilliamella</taxon>
    </lineage>
</organism>
<evidence type="ECO:0000256" key="3">
    <source>
        <dbReference type="ARBA" id="ARBA00022741"/>
    </source>
</evidence>
<comment type="similarity">
    <text evidence="7 8">Belongs to the bacterial glucokinase family.</text>
</comment>
<dbReference type="InterPro" id="IPR050201">
    <property type="entry name" value="Bacterial_glucokinase"/>
</dbReference>
<evidence type="ECO:0000256" key="1">
    <source>
        <dbReference type="ARBA" id="ARBA00022490"/>
    </source>
</evidence>
<feature type="binding site" evidence="7">
    <location>
        <begin position="8"/>
        <end position="13"/>
    </location>
    <ligand>
        <name>ATP</name>
        <dbReference type="ChEBI" id="CHEBI:30616"/>
    </ligand>
</feature>
<dbReference type="FunFam" id="3.40.367.20:FF:000002">
    <property type="entry name" value="Glucokinase"/>
    <property type="match status" value="1"/>
</dbReference>
<keyword evidence="4 7" id="KW-0418">Kinase</keyword>
<keyword evidence="10" id="KW-1185">Reference proteome</keyword>
<dbReference type="EMBL" id="FMAQ01000011">
    <property type="protein sequence ID" value="SCC23080.1"/>
    <property type="molecule type" value="Genomic_DNA"/>
</dbReference>
<dbReference type="GO" id="GO:0006096">
    <property type="term" value="P:glycolytic process"/>
    <property type="evidence" value="ECO:0007669"/>
    <property type="project" value="UniProtKB-UniRule"/>
</dbReference>
<dbReference type="GO" id="GO:0005536">
    <property type="term" value="F:D-glucose binding"/>
    <property type="evidence" value="ECO:0007669"/>
    <property type="project" value="InterPro"/>
</dbReference>
<accession>A0A1C4CVL8</accession>
<evidence type="ECO:0000256" key="5">
    <source>
        <dbReference type="ARBA" id="ARBA00022840"/>
    </source>
</evidence>
<evidence type="ECO:0000256" key="4">
    <source>
        <dbReference type="ARBA" id="ARBA00022777"/>
    </source>
</evidence>
<dbReference type="PANTHER" id="PTHR47690">
    <property type="entry name" value="GLUCOKINASE"/>
    <property type="match status" value="1"/>
</dbReference>
<dbReference type="NCBIfam" id="TIGR00749">
    <property type="entry name" value="glk"/>
    <property type="match status" value="1"/>
</dbReference>
<dbReference type="Proteomes" id="UP000199670">
    <property type="component" value="Unassembled WGS sequence"/>
</dbReference>
<dbReference type="InterPro" id="IPR043129">
    <property type="entry name" value="ATPase_NBD"/>
</dbReference>
<keyword evidence="5 7" id="KW-0067">ATP-binding</keyword>
<proteinExistence type="inferred from homology"/>
<dbReference type="InterPro" id="IPR003836">
    <property type="entry name" value="Glucokinase"/>
</dbReference>
<keyword evidence="6 7" id="KW-0324">Glycolysis</keyword>
<dbReference type="PANTHER" id="PTHR47690:SF1">
    <property type="entry name" value="GLUCOKINASE"/>
    <property type="match status" value="1"/>
</dbReference>
<keyword evidence="1 7" id="KW-0963">Cytoplasm</keyword>
<evidence type="ECO:0000313" key="9">
    <source>
        <dbReference type="EMBL" id="SCC23080.1"/>
    </source>
</evidence>
<dbReference type="Pfam" id="PF02685">
    <property type="entry name" value="Glucokinase"/>
    <property type="match status" value="1"/>
</dbReference>
<dbReference type="RefSeq" id="WP_091349871.1">
    <property type="nucleotide sequence ID" value="NZ_FMAQ01000011.1"/>
</dbReference>